<gene>
    <name evidence="7" type="ORF">Mal52_40130</name>
</gene>
<organism evidence="7 8">
    <name type="scientific">Symmachiella dynata</name>
    <dbReference type="NCBI Taxonomy" id="2527995"/>
    <lineage>
        <taxon>Bacteria</taxon>
        <taxon>Pseudomonadati</taxon>
        <taxon>Planctomycetota</taxon>
        <taxon>Planctomycetia</taxon>
        <taxon>Planctomycetales</taxon>
        <taxon>Planctomycetaceae</taxon>
        <taxon>Symmachiella</taxon>
    </lineage>
</organism>
<keyword evidence="3 4" id="KW-0408">Iron</keyword>
<dbReference type="Gene3D" id="1.10.760.10">
    <property type="entry name" value="Cytochrome c-like domain"/>
    <property type="match status" value="1"/>
</dbReference>
<dbReference type="SUPFAM" id="SSF50952">
    <property type="entry name" value="Soluble quinoprotein glucose dehydrogenase"/>
    <property type="match status" value="1"/>
</dbReference>
<dbReference type="RefSeq" id="WP_145377973.1">
    <property type="nucleotide sequence ID" value="NZ_CP036276.1"/>
</dbReference>
<dbReference type="Pfam" id="PF23500">
    <property type="entry name" value="DUF7133"/>
    <property type="match status" value="1"/>
</dbReference>
<dbReference type="InterPro" id="IPR013427">
    <property type="entry name" value="Haem-bd_dom_put"/>
</dbReference>
<proteinExistence type="predicted"/>
<evidence type="ECO:0000256" key="1">
    <source>
        <dbReference type="ARBA" id="ARBA00022617"/>
    </source>
</evidence>
<dbReference type="EMBL" id="CP036276">
    <property type="protein sequence ID" value="QDU45519.1"/>
    <property type="molecule type" value="Genomic_DNA"/>
</dbReference>
<dbReference type="KEGG" id="sdyn:Mal52_40130"/>
<dbReference type="Gene3D" id="2.120.10.30">
    <property type="entry name" value="TolB, C-terminal domain"/>
    <property type="match status" value="1"/>
</dbReference>
<feature type="region of interest" description="Disordered" evidence="5">
    <location>
        <begin position="207"/>
        <end position="226"/>
    </location>
</feature>
<dbReference type="InterPro" id="IPR055557">
    <property type="entry name" value="DUF7133"/>
</dbReference>
<evidence type="ECO:0000256" key="4">
    <source>
        <dbReference type="PROSITE-ProRule" id="PRU00433"/>
    </source>
</evidence>
<evidence type="ECO:0000256" key="3">
    <source>
        <dbReference type="ARBA" id="ARBA00023004"/>
    </source>
</evidence>
<accession>A0A517ZSP6</accession>
<evidence type="ECO:0000256" key="2">
    <source>
        <dbReference type="ARBA" id="ARBA00022723"/>
    </source>
</evidence>
<keyword evidence="2 4" id="KW-0479">Metal-binding</keyword>
<evidence type="ECO:0000313" key="8">
    <source>
        <dbReference type="Proteomes" id="UP000319383"/>
    </source>
</evidence>
<dbReference type="GO" id="GO:0046872">
    <property type="term" value="F:metal ion binding"/>
    <property type="evidence" value="ECO:0007669"/>
    <property type="project" value="UniProtKB-KW"/>
</dbReference>
<dbReference type="PANTHER" id="PTHR33546">
    <property type="entry name" value="LARGE, MULTIFUNCTIONAL SECRETED PROTEIN-RELATED"/>
    <property type="match status" value="1"/>
</dbReference>
<dbReference type="InterPro" id="IPR011041">
    <property type="entry name" value="Quinoprot_gluc/sorb_DH_b-prop"/>
</dbReference>
<protein>
    <submittedName>
        <fullName evidence="7">Cytochrome c</fullName>
    </submittedName>
</protein>
<dbReference type="GO" id="GO:0020037">
    <property type="term" value="F:heme binding"/>
    <property type="evidence" value="ECO:0007669"/>
    <property type="project" value="InterPro"/>
</dbReference>
<reference evidence="7 8" key="1">
    <citation type="submission" date="2019-02" db="EMBL/GenBank/DDBJ databases">
        <title>Deep-cultivation of Planctomycetes and their phenomic and genomic characterization uncovers novel biology.</title>
        <authorList>
            <person name="Wiegand S."/>
            <person name="Jogler M."/>
            <person name="Boedeker C."/>
            <person name="Pinto D."/>
            <person name="Vollmers J."/>
            <person name="Rivas-Marin E."/>
            <person name="Kohn T."/>
            <person name="Peeters S.H."/>
            <person name="Heuer A."/>
            <person name="Rast P."/>
            <person name="Oberbeckmann S."/>
            <person name="Bunk B."/>
            <person name="Jeske O."/>
            <person name="Meyerdierks A."/>
            <person name="Storesund J.E."/>
            <person name="Kallscheuer N."/>
            <person name="Luecker S."/>
            <person name="Lage O.M."/>
            <person name="Pohl T."/>
            <person name="Merkel B.J."/>
            <person name="Hornburger P."/>
            <person name="Mueller R.-W."/>
            <person name="Bruemmer F."/>
            <person name="Labrenz M."/>
            <person name="Spormann A.M."/>
            <person name="Op den Camp H."/>
            <person name="Overmann J."/>
            <person name="Amann R."/>
            <person name="Jetten M.S.M."/>
            <person name="Mascher T."/>
            <person name="Medema M.H."/>
            <person name="Devos D.P."/>
            <person name="Kaster A.-K."/>
            <person name="Ovreas L."/>
            <person name="Rohde M."/>
            <person name="Galperin M.Y."/>
            <person name="Jogler C."/>
        </authorList>
    </citation>
    <scope>NUCLEOTIDE SEQUENCE [LARGE SCALE GENOMIC DNA]</scope>
    <source>
        <strain evidence="7 8">Mal52</strain>
    </source>
</reference>
<dbReference type="PROSITE" id="PS51007">
    <property type="entry name" value="CYTC"/>
    <property type="match status" value="1"/>
</dbReference>
<dbReference type="NCBIfam" id="TIGR02603">
    <property type="entry name" value="CxxCH_TIGR02603"/>
    <property type="match status" value="1"/>
</dbReference>
<evidence type="ECO:0000313" key="7">
    <source>
        <dbReference type="EMBL" id="QDU45519.1"/>
    </source>
</evidence>
<dbReference type="Gene3D" id="1.25.10.10">
    <property type="entry name" value="Leucine-rich Repeat Variant"/>
    <property type="match status" value="1"/>
</dbReference>
<name>A0A517ZSP6_9PLAN</name>
<sequence length="1014" mass="111867">MTRSRSKLITCGLLLAAVSLCGSRLLLNADEPPALAEVLPRIQPTPPNKALKTFRLLNGFRLELLASEPLVTDPVAMQYDENGKAYVVEMSDYPYTGTDKDVAWQEQTSLPIGRVRTLEDTDGDGRFDKSVIFAEDLSWPTGIAFWKGGVFVTATPDVWYLKDTDGDGKADVRRKVFTGFRKFNVQAVMNNLAWGLDHKIYAAGSSNGGNIRPGDEPTAQPVPLRRNDFRLDPVNDAFEVISGGARFGNSFDDFGNRFICNIRNPAQHIVLQRRYLARNPFLAVQQAVNDAAIAGDAIEVFRISPPEPWRVINAGRLAADTNRKSPRSESVATGFVTSSSGITIYRGAAYPEEYYGNAFIAEVAGNLVMHYRLSAAGPTFVAQRANQDVEFLASTDNWFRPVNFVNAPDGTLHVLDMYRETIEHPWSIPDDIKAHLDLESGRDRGRIYRLAPPKYPPGHDVTRRPQLGTATTTQLVAELENPNSWWRETAHRLIFERQDKAAIDPLRNMLKESEKPLVRLHALWSLNGLEALTDDDISQGLTDDSPRVREQAVLLAENRLKSSTKLLTQVLAVADDDDARVRFQTALSLGEAETDPRITAALERIARRDVEDPWTRAAVLSSLSGQEITVLVDLLADPDFAAGNGAPLIGQLAEIIGARNRPEEVRRLLAALSQETGSAADSVSLNTVASLGSGLKRSRAGLGDYRKDKNEPASEMIARLFDDAEKIAVLDDATVEQRIQAVRLLGYGEFEQVKPVLEQLIDPRQPLSLQMAAVQTLSGFVDPQITGILLERFKQLTPSVRNEVVGALSSRTERIGPLLDALEQGHIPLAQIPPIRRGLLLRNRNAEIKARAEKLFAKDKPSPRHEVIAAYQTALSLPADSKRGEAVFRSQCTTCHRLGNQGHDVGMNLATIKNRTAGEILVHVLDPNREVSPNFLDYIVVTDDGRTTTGIIVNETATSITLRRAEGQQETILRQNIDEITSSGVSLMPEGLEKKISPQQMADLLEFLVGLPKK</sequence>
<evidence type="ECO:0000259" key="6">
    <source>
        <dbReference type="PROSITE" id="PS51007"/>
    </source>
</evidence>
<dbReference type="GO" id="GO:0009055">
    <property type="term" value="F:electron transfer activity"/>
    <property type="evidence" value="ECO:0007669"/>
    <property type="project" value="InterPro"/>
</dbReference>
<dbReference type="NCBIfam" id="TIGR02604">
    <property type="entry name" value="Piru_Ver_Nterm"/>
    <property type="match status" value="1"/>
</dbReference>
<dbReference type="SUPFAM" id="SSF48371">
    <property type="entry name" value="ARM repeat"/>
    <property type="match status" value="1"/>
</dbReference>
<evidence type="ECO:0000256" key="5">
    <source>
        <dbReference type="SAM" id="MobiDB-lite"/>
    </source>
</evidence>
<feature type="domain" description="Cytochrome c" evidence="6">
    <location>
        <begin position="879"/>
        <end position="1012"/>
    </location>
</feature>
<dbReference type="AlphaFoldDB" id="A0A517ZSP6"/>
<keyword evidence="8" id="KW-1185">Reference proteome</keyword>
<dbReference type="InterPro" id="IPR009056">
    <property type="entry name" value="Cyt_c-like_dom"/>
</dbReference>
<dbReference type="InterPro" id="IPR011042">
    <property type="entry name" value="6-blade_b-propeller_TolB-like"/>
</dbReference>
<dbReference type="SUPFAM" id="SSF46626">
    <property type="entry name" value="Cytochrome c"/>
    <property type="match status" value="1"/>
</dbReference>
<dbReference type="Proteomes" id="UP000319383">
    <property type="component" value="Chromosome"/>
</dbReference>
<dbReference type="PANTHER" id="PTHR33546:SF1">
    <property type="entry name" value="LARGE, MULTIFUNCTIONAL SECRETED PROTEIN"/>
    <property type="match status" value="1"/>
</dbReference>
<dbReference type="InterPro" id="IPR016024">
    <property type="entry name" value="ARM-type_fold"/>
</dbReference>
<dbReference type="InterPro" id="IPR036909">
    <property type="entry name" value="Cyt_c-like_dom_sf"/>
</dbReference>
<dbReference type="InterPro" id="IPR011989">
    <property type="entry name" value="ARM-like"/>
</dbReference>
<keyword evidence="1 4" id="KW-0349">Heme</keyword>
<dbReference type="InterPro" id="IPR013428">
    <property type="entry name" value="Membrane-bound_put_N"/>
</dbReference>